<dbReference type="InterPro" id="IPR020846">
    <property type="entry name" value="MFS_dom"/>
</dbReference>
<dbReference type="PANTHER" id="PTHR42718">
    <property type="entry name" value="MAJOR FACILITATOR SUPERFAMILY MULTIDRUG TRANSPORTER MFSC"/>
    <property type="match status" value="1"/>
</dbReference>
<dbReference type="Pfam" id="PF07690">
    <property type="entry name" value="MFS_1"/>
    <property type="match status" value="1"/>
</dbReference>
<evidence type="ECO:0000256" key="7">
    <source>
        <dbReference type="SAM" id="MobiDB-lite"/>
    </source>
</evidence>
<dbReference type="GO" id="GO:0005886">
    <property type="term" value="C:plasma membrane"/>
    <property type="evidence" value="ECO:0007669"/>
    <property type="project" value="UniProtKB-SubCell"/>
</dbReference>
<evidence type="ECO:0000256" key="2">
    <source>
        <dbReference type="ARBA" id="ARBA00022448"/>
    </source>
</evidence>
<keyword evidence="2" id="KW-0813">Transport</keyword>
<feature type="transmembrane region" description="Helical" evidence="8">
    <location>
        <begin position="133"/>
        <end position="155"/>
    </location>
</feature>
<keyword evidence="6 8" id="KW-0472">Membrane</keyword>
<feature type="transmembrane region" description="Helical" evidence="8">
    <location>
        <begin position="268"/>
        <end position="291"/>
    </location>
</feature>
<gene>
    <name evidence="10" type="ORF">EAS64_09785</name>
</gene>
<dbReference type="Proteomes" id="UP000460272">
    <property type="component" value="Unassembled WGS sequence"/>
</dbReference>
<dbReference type="Gene3D" id="1.20.1720.10">
    <property type="entry name" value="Multidrug resistance protein D"/>
    <property type="match status" value="1"/>
</dbReference>
<proteinExistence type="predicted"/>
<dbReference type="PANTHER" id="PTHR42718:SF46">
    <property type="entry name" value="BLR6921 PROTEIN"/>
    <property type="match status" value="1"/>
</dbReference>
<dbReference type="GO" id="GO:0022857">
    <property type="term" value="F:transmembrane transporter activity"/>
    <property type="evidence" value="ECO:0007669"/>
    <property type="project" value="InterPro"/>
</dbReference>
<feature type="domain" description="Major facilitator superfamily (MFS) profile" evidence="9">
    <location>
        <begin position="9"/>
        <end position="456"/>
    </location>
</feature>
<evidence type="ECO:0000256" key="4">
    <source>
        <dbReference type="ARBA" id="ARBA00022692"/>
    </source>
</evidence>
<feature type="compositionally biased region" description="Pro residues" evidence="7">
    <location>
        <begin position="471"/>
        <end position="484"/>
    </location>
</feature>
<evidence type="ECO:0000313" key="11">
    <source>
        <dbReference type="Proteomes" id="UP000460272"/>
    </source>
</evidence>
<evidence type="ECO:0000259" key="9">
    <source>
        <dbReference type="PROSITE" id="PS50850"/>
    </source>
</evidence>
<sequence>MITARHRNIALLVAGCYFMEMLDGTIVTTASPQIGRSLHAPATEVGLVVTVYLLTLAVLIPLSGWLTRRYGNRAVFLTAIAVFTLASVGCAASVNLGMLIAMRVLQGAGGAMMVPVGRTMVLSPAAKEDILRLTSYVVWPGLLAPVIAPLAGGLITTYASWHWMFLINVPLGLVAFPLAWRLVTGQHGAAAAGPPPPLDWAGMLFTCAGLGGLTYAAHLVALPAPPALQTVLFAAASAALLGLAVTHLRRTPHPLLNLRTLNVHTFRLSQLGMTMYFLVVGAMPFLLPLMFQVQFGWSPVKSGAVTAFVFAGNVGIKPATTPLIRRFGFRAVLVVSTAGTALIVAALAFTTASTPVALIAALALASGVTRSTGFTVYSTVGLADMMPELMRDANTLAATTMQLGAGLAVAAATVALRAGSAISGGGQGAYTLAFCFLALIAVGCTAQALRLDPLAGDAARRPQPARAAARPAPPAPPAPSGLPG</sequence>
<organism evidence="10 11">
    <name type="scientific">Trebonia kvetii</name>
    <dbReference type="NCBI Taxonomy" id="2480626"/>
    <lineage>
        <taxon>Bacteria</taxon>
        <taxon>Bacillati</taxon>
        <taxon>Actinomycetota</taxon>
        <taxon>Actinomycetes</taxon>
        <taxon>Streptosporangiales</taxon>
        <taxon>Treboniaceae</taxon>
        <taxon>Trebonia</taxon>
    </lineage>
</organism>
<dbReference type="InterPro" id="IPR011701">
    <property type="entry name" value="MFS"/>
</dbReference>
<feature type="transmembrane region" description="Helical" evidence="8">
    <location>
        <begin position="356"/>
        <end position="383"/>
    </location>
</feature>
<keyword evidence="5 8" id="KW-1133">Transmembrane helix</keyword>
<comment type="caution">
    <text evidence="10">The sequence shown here is derived from an EMBL/GenBank/DDBJ whole genome shotgun (WGS) entry which is preliminary data.</text>
</comment>
<dbReference type="OrthoDB" id="9812221at2"/>
<feature type="transmembrane region" description="Helical" evidence="8">
    <location>
        <begin position="227"/>
        <end position="248"/>
    </location>
</feature>
<dbReference type="SUPFAM" id="SSF103473">
    <property type="entry name" value="MFS general substrate transporter"/>
    <property type="match status" value="1"/>
</dbReference>
<evidence type="ECO:0000256" key="3">
    <source>
        <dbReference type="ARBA" id="ARBA00022475"/>
    </source>
</evidence>
<reference evidence="10 11" key="1">
    <citation type="submission" date="2018-11" db="EMBL/GenBank/DDBJ databases">
        <title>Trebonia kvetii gen.nov., sp.nov., a novel acidophilic actinobacterium, and proposal of the new actinobacterial family Treboniaceae fam. nov.</title>
        <authorList>
            <person name="Rapoport D."/>
            <person name="Sagova-Mareckova M."/>
            <person name="Sedlacek I."/>
            <person name="Provaznik J."/>
            <person name="Kralova S."/>
            <person name="Pavlinic D."/>
            <person name="Benes V."/>
            <person name="Kopecky J."/>
        </authorList>
    </citation>
    <scope>NUCLEOTIDE SEQUENCE [LARGE SCALE GENOMIC DNA]</scope>
    <source>
        <strain evidence="10 11">15Tr583</strain>
    </source>
</reference>
<protein>
    <submittedName>
        <fullName evidence="10">MFS transporter</fullName>
    </submittedName>
</protein>
<feature type="transmembrane region" description="Helical" evidence="8">
    <location>
        <begin position="297"/>
        <end position="316"/>
    </location>
</feature>
<evidence type="ECO:0000313" key="10">
    <source>
        <dbReference type="EMBL" id="TVZ04921.1"/>
    </source>
</evidence>
<feature type="region of interest" description="Disordered" evidence="7">
    <location>
        <begin position="460"/>
        <end position="484"/>
    </location>
</feature>
<dbReference type="AlphaFoldDB" id="A0A6P2C401"/>
<evidence type="ECO:0000256" key="8">
    <source>
        <dbReference type="SAM" id="Phobius"/>
    </source>
</evidence>
<evidence type="ECO:0000256" key="6">
    <source>
        <dbReference type="ARBA" id="ARBA00023136"/>
    </source>
</evidence>
<feature type="transmembrane region" description="Helical" evidence="8">
    <location>
        <begin position="161"/>
        <end position="180"/>
    </location>
</feature>
<accession>A0A6P2C401</accession>
<feature type="transmembrane region" description="Helical" evidence="8">
    <location>
        <begin position="74"/>
        <end position="94"/>
    </location>
</feature>
<feature type="transmembrane region" description="Helical" evidence="8">
    <location>
        <begin position="200"/>
        <end position="221"/>
    </location>
</feature>
<dbReference type="RefSeq" id="WP_145852627.1">
    <property type="nucleotide sequence ID" value="NZ_RPFW01000002.1"/>
</dbReference>
<feature type="transmembrane region" description="Helical" evidence="8">
    <location>
        <begin position="395"/>
        <end position="416"/>
    </location>
</feature>
<feature type="compositionally biased region" description="Low complexity" evidence="7">
    <location>
        <begin position="461"/>
        <end position="470"/>
    </location>
</feature>
<name>A0A6P2C401_9ACTN</name>
<keyword evidence="3" id="KW-1003">Cell membrane</keyword>
<keyword evidence="11" id="KW-1185">Reference proteome</keyword>
<feature type="transmembrane region" description="Helical" evidence="8">
    <location>
        <begin position="45"/>
        <end position="67"/>
    </location>
</feature>
<feature type="transmembrane region" description="Helical" evidence="8">
    <location>
        <begin position="100"/>
        <end position="121"/>
    </location>
</feature>
<keyword evidence="4 8" id="KW-0812">Transmembrane</keyword>
<dbReference type="Gene3D" id="1.20.1250.20">
    <property type="entry name" value="MFS general substrate transporter like domains"/>
    <property type="match status" value="1"/>
</dbReference>
<evidence type="ECO:0000256" key="1">
    <source>
        <dbReference type="ARBA" id="ARBA00004651"/>
    </source>
</evidence>
<feature type="transmembrane region" description="Helical" evidence="8">
    <location>
        <begin position="328"/>
        <end position="350"/>
    </location>
</feature>
<dbReference type="InterPro" id="IPR036259">
    <property type="entry name" value="MFS_trans_sf"/>
</dbReference>
<dbReference type="EMBL" id="RPFW01000002">
    <property type="protein sequence ID" value="TVZ04921.1"/>
    <property type="molecule type" value="Genomic_DNA"/>
</dbReference>
<feature type="transmembrane region" description="Helical" evidence="8">
    <location>
        <begin position="428"/>
        <end position="451"/>
    </location>
</feature>
<dbReference type="PROSITE" id="PS50850">
    <property type="entry name" value="MFS"/>
    <property type="match status" value="1"/>
</dbReference>
<evidence type="ECO:0000256" key="5">
    <source>
        <dbReference type="ARBA" id="ARBA00022989"/>
    </source>
</evidence>
<comment type="subcellular location">
    <subcellularLocation>
        <location evidence="1">Cell membrane</location>
        <topology evidence="1">Multi-pass membrane protein</topology>
    </subcellularLocation>
</comment>